<dbReference type="Pfam" id="PF00595">
    <property type="entry name" value="PDZ"/>
    <property type="match status" value="1"/>
</dbReference>
<dbReference type="InterPro" id="IPR001478">
    <property type="entry name" value="PDZ"/>
</dbReference>
<dbReference type="GO" id="GO:0005102">
    <property type="term" value="F:signaling receptor binding"/>
    <property type="evidence" value="ECO:0007669"/>
    <property type="project" value="TreeGrafter"/>
</dbReference>
<feature type="domain" description="PDZ" evidence="2">
    <location>
        <begin position="38"/>
        <end position="93"/>
    </location>
</feature>
<keyword evidence="1" id="KW-0677">Repeat</keyword>
<evidence type="ECO:0000313" key="4">
    <source>
        <dbReference type="Proteomes" id="UP000472241"/>
    </source>
</evidence>
<dbReference type="GO" id="GO:0072659">
    <property type="term" value="P:protein localization to plasma membrane"/>
    <property type="evidence" value="ECO:0007669"/>
    <property type="project" value="TreeGrafter"/>
</dbReference>
<sequence>RCQLAPTCVPLPPCRKFEFNPKQGIDNPVLSLLERPRFCLLSKEEGRSFGFHLRQDLGKAVPVVCRVEPGTSAQRQGLREGDRILGVNDHVVECEDYAVVRLGLLCLPHCCRP</sequence>
<dbReference type="PANTHER" id="PTHR14191:SF20">
    <property type="entry name" value="NA(+)_H(+) EXCHANGE REGULATORY COFACTOR NHE-RF4"/>
    <property type="match status" value="1"/>
</dbReference>
<dbReference type="AlphaFoldDB" id="A0A667IB83"/>
<name>A0A667IB83_LYNCA</name>
<dbReference type="GO" id="GO:0016324">
    <property type="term" value="C:apical plasma membrane"/>
    <property type="evidence" value="ECO:0007669"/>
    <property type="project" value="TreeGrafter"/>
</dbReference>
<dbReference type="PROSITE" id="PS50106">
    <property type="entry name" value="PDZ"/>
    <property type="match status" value="1"/>
</dbReference>
<proteinExistence type="predicted"/>
<dbReference type="PANTHER" id="PTHR14191">
    <property type="entry name" value="PDZ DOMAIN CONTAINING PROTEIN"/>
    <property type="match status" value="1"/>
</dbReference>
<evidence type="ECO:0000256" key="1">
    <source>
        <dbReference type="ARBA" id="ARBA00022737"/>
    </source>
</evidence>
<evidence type="ECO:0000259" key="2">
    <source>
        <dbReference type="PROSITE" id="PS50106"/>
    </source>
</evidence>
<dbReference type="Ensembl" id="ENSLCNT00005034149.1">
    <property type="protein sequence ID" value="ENSLCNP00005030590.1"/>
    <property type="gene ID" value="ENSLCNG00005019950.1"/>
</dbReference>
<organism evidence="3 4">
    <name type="scientific">Lynx canadensis</name>
    <name type="common">Canada lynx</name>
    <name type="synonym">Felis canadensis</name>
    <dbReference type="NCBI Taxonomy" id="61383"/>
    <lineage>
        <taxon>Eukaryota</taxon>
        <taxon>Metazoa</taxon>
        <taxon>Chordata</taxon>
        <taxon>Craniata</taxon>
        <taxon>Vertebrata</taxon>
        <taxon>Euteleostomi</taxon>
        <taxon>Mammalia</taxon>
        <taxon>Eutheria</taxon>
        <taxon>Laurasiatheria</taxon>
        <taxon>Carnivora</taxon>
        <taxon>Feliformia</taxon>
        <taxon>Felidae</taxon>
        <taxon>Felinae</taxon>
        <taxon>Lynx</taxon>
    </lineage>
</organism>
<dbReference type="InterPro" id="IPR051067">
    <property type="entry name" value="NHER"/>
</dbReference>
<reference evidence="3" key="2">
    <citation type="submission" date="2025-09" db="UniProtKB">
        <authorList>
            <consortium name="Ensembl"/>
        </authorList>
    </citation>
    <scope>IDENTIFICATION</scope>
</reference>
<dbReference type="GO" id="GO:0043495">
    <property type="term" value="F:protein-membrane adaptor activity"/>
    <property type="evidence" value="ECO:0007669"/>
    <property type="project" value="TreeGrafter"/>
</dbReference>
<accession>A0A667IB83</accession>
<reference evidence="3" key="1">
    <citation type="submission" date="2025-08" db="UniProtKB">
        <authorList>
            <consortium name="Ensembl"/>
        </authorList>
    </citation>
    <scope>IDENTIFICATION</scope>
</reference>
<dbReference type="Gene3D" id="2.30.42.10">
    <property type="match status" value="1"/>
</dbReference>
<dbReference type="InterPro" id="IPR036034">
    <property type="entry name" value="PDZ_sf"/>
</dbReference>
<dbReference type="SUPFAM" id="SSF50156">
    <property type="entry name" value="PDZ domain-like"/>
    <property type="match status" value="1"/>
</dbReference>
<dbReference type="SMART" id="SM00228">
    <property type="entry name" value="PDZ"/>
    <property type="match status" value="1"/>
</dbReference>
<keyword evidence="4" id="KW-1185">Reference proteome</keyword>
<dbReference type="Proteomes" id="UP000472241">
    <property type="component" value="Unplaced"/>
</dbReference>
<protein>
    <recommendedName>
        <fullName evidence="2">PDZ domain-containing protein</fullName>
    </recommendedName>
</protein>
<evidence type="ECO:0000313" key="3">
    <source>
        <dbReference type="Ensembl" id="ENSLCNP00005030590.1"/>
    </source>
</evidence>